<dbReference type="PANTHER" id="PTHR12205">
    <property type="entry name" value="CENTROMERE/KINETOCHORE PROTEIN ZW10"/>
    <property type="match status" value="1"/>
</dbReference>
<dbReference type="Pfam" id="PF20665">
    <property type="entry name" value="Zw10_middle"/>
    <property type="match status" value="1"/>
</dbReference>
<dbReference type="GO" id="GO:1990423">
    <property type="term" value="C:RZZ complex"/>
    <property type="evidence" value="ECO:0007669"/>
    <property type="project" value="TreeGrafter"/>
</dbReference>
<feature type="coiled-coil region" evidence="1">
    <location>
        <begin position="137"/>
        <end position="181"/>
    </location>
</feature>
<proteinExistence type="predicted"/>
<organism evidence="4 5">
    <name type="scientific">Manduca sexta</name>
    <name type="common">Tobacco hawkmoth</name>
    <name type="synonym">Tobacco hornworm</name>
    <dbReference type="NCBI Taxonomy" id="7130"/>
    <lineage>
        <taxon>Eukaryota</taxon>
        <taxon>Metazoa</taxon>
        <taxon>Ecdysozoa</taxon>
        <taxon>Arthropoda</taxon>
        <taxon>Hexapoda</taxon>
        <taxon>Insecta</taxon>
        <taxon>Pterygota</taxon>
        <taxon>Neoptera</taxon>
        <taxon>Endopterygota</taxon>
        <taxon>Lepidoptera</taxon>
        <taxon>Glossata</taxon>
        <taxon>Ditrysia</taxon>
        <taxon>Bombycoidea</taxon>
        <taxon>Sphingidae</taxon>
        <taxon>Sphinginae</taxon>
        <taxon>Sphingini</taxon>
        <taxon>Manduca</taxon>
    </lineage>
</organism>
<evidence type="ECO:0000259" key="3">
    <source>
        <dbReference type="Pfam" id="PF20666"/>
    </source>
</evidence>
<dbReference type="GO" id="GO:0006888">
    <property type="term" value="P:endoplasmic reticulum to Golgi vesicle-mediated transport"/>
    <property type="evidence" value="ECO:0007669"/>
    <property type="project" value="TreeGrafter"/>
</dbReference>
<keyword evidence="5" id="KW-1185">Reference proteome</keyword>
<comment type="caution">
    <text evidence="4">The sequence shown here is derived from an EMBL/GenBank/DDBJ whole genome shotgun (WGS) entry which is preliminary data.</text>
</comment>
<dbReference type="InterPro" id="IPR048344">
    <property type="entry name" value="Zw10_middle"/>
</dbReference>
<evidence type="ECO:0000259" key="2">
    <source>
        <dbReference type="Pfam" id="PF20665"/>
    </source>
</evidence>
<dbReference type="EMBL" id="JH668508">
    <property type="protein sequence ID" value="KAG6456292.1"/>
    <property type="molecule type" value="Genomic_DNA"/>
</dbReference>
<dbReference type="GO" id="GO:0007094">
    <property type="term" value="P:mitotic spindle assembly checkpoint signaling"/>
    <property type="evidence" value="ECO:0007669"/>
    <property type="project" value="TreeGrafter"/>
</dbReference>
<gene>
    <name evidence="4" type="ORF">O3G_MSEX009633</name>
</gene>
<evidence type="ECO:0000256" key="1">
    <source>
        <dbReference type="SAM" id="Coils"/>
    </source>
</evidence>
<dbReference type="InterPro" id="IPR048343">
    <property type="entry name" value="ZW10_C"/>
</dbReference>
<dbReference type="Pfam" id="PF20666">
    <property type="entry name" value="ZW10_C"/>
    <property type="match status" value="1"/>
</dbReference>
<name>A0A922CS23_MANSE</name>
<reference evidence="4" key="1">
    <citation type="journal article" date="2016" name="Insect Biochem. Mol. Biol.">
        <title>Multifaceted biological insights from a draft genome sequence of the tobacco hornworm moth, Manduca sexta.</title>
        <authorList>
            <person name="Kanost M.R."/>
            <person name="Arrese E.L."/>
            <person name="Cao X."/>
            <person name="Chen Y.R."/>
            <person name="Chellapilla S."/>
            <person name="Goldsmith M.R."/>
            <person name="Grosse-Wilde E."/>
            <person name="Heckel D.G."/>
            <person name="Herndon N."/>
            <person name="Jiang H."/>
            <person name="Papanicolaou A."/>
            <person name="Qu J."/>
            <person name="Soulages J.L."/>
            <person name="Vogel H."/>
            <person name="Walters J."/>
            <person name="Waterhouse R.M."/>
            <person name="Ahn S.J."/>
            <person name="Almeida F.C."/>
            <person name="An C."/>
            <person name="Aqrawi P."/>
            <person name="Bretschneider A."/>
            <person name="Bryant W.B."/>
            <person name="Bucks S."/>
            <person name="Chao H."/>
            <person name="Chevignon G."/>
            <person name="Christen J.M."/>
            <person name="Clarke D.F."/>
            <person name="Dittmer N.T."/>
            <person name="Ferguson L.C.F."/>
            <person name="Garavelou S."/>
            <person name="Gordon K.H.J."/>
            <person name="Gunaratna R.T."/>
            <person name="Han Y."/>
            <person name="Hauser F."/>
            <person name="He Y."/>
            <person name="Heidel-Fischer H."/>
            <person name="Hirsh A."/>
            <person name="Hu Y."/>
            <person name="Jiang H."/>
            <person name="Kalra D."/>
            <person name="Klinner C."/>
            <person name="Konig C."/>
            <person name="Kovar C."/>
            <person name="Kroll A.R."/>
            <person name="Kuwar S.S."/>
            <person name="Lee S.L."/>
            <person name="Lehman R."/>
            <person name="Li K."/>
            <person name="Li Z."/>
            <person name="Liang H."/>
            <person name="Lovelace S."/>
            <person name="Lu Z."/>
            <person name="Mansfield J.H."/>
            <person name="McCulloch K.J."/>
            <person name="Mathew T."/>
            <person name="Morton B."/>
            <person name="Muzny D.M."/>
            <person name="Neunemann D."/>
            <person name="Ongeri F."/>
            <person name="Pauchet Y."/>
            <person name="Pu L.L."/>
            <person name="Pyrousis I."/>
            <person name="Rao X.J."/>
            <person name="Redding A."/>
            <person name="Roesel C."/>
            <person name="Sanchez-Gracia A."/>
            <person name="Schaack S."/>
            <person name="Shukla A."/>
            <person name="Tetreau G."/>
            <person name="Wang Y."/>
            <person name="Xiong G.H."/>
            <person name="Traut W."/>
            <person name="Walsh T.K."/>
            <person name="Worley K.C."/>
            <person name="Wu D."/>
            <person name="Wu W."/>
            <person name="Wu Y.Q."/>
            <person name="Zhang X."/>
            <person name="Zou Z."/>
            <person name="Zucker H."/>
            <person name="Briscoe A.D."/>
            <person name="Burmester T."/>
            <person name="Clem R.J."/>
            <person name="Feyereisen R."/>
            <person name="Grimmelikhuijzen C.J.P."/>
            <person name="Hamodrakas S.J."/>
            <person name="Hansson B.S."/>
            <person name="Huguet E."/>
            <person name="Jermiin L.S."/>
            <person name="Lan Q."/>
            <person name="Lehman H.K."/>
            <person name="Lorenzen M."/>
            <person name="Merzendorfer H."/>
            <person name="Michalopoulos I."/>
            <person name="Morton D.B."/>
            <person name="Muthukrishnan S."/>
            <person name="Oakeshott J.G."/>
            <person name="Palmer W."/>
            <person name="Park Y."/>
            <person name="Passarelli A.L."/>
            <person name="Rozas J."/>
            <person name="Schwartz L.M."/>
            <person name="Smith W."/>
            <person name="Southgate A."/>
            <person name="Vilcinskas A."/>
            <person name="Vogt R."/>
            <person name="Wang P."/>
            <person name="Werren J."/>
            <person name="Yu X.Q."/>
            <person name="Zhou J.J."/>
            <person name="Brown S.J."/>
            <person name="Scherer S.E."/>
            <person name="Richards S."/>
            <person name="Blissard G.W."/>
        </authorList>
    </citation>
    <scope>NUCLEOTIDE SEQUENCE</scope>
</reference>
<dbReference type="GO" id="GO:0005737">
    <property type="term" value="C:cytoplasm"/>
    <property type="evidence" value="ECO:0007669"/>
    <property type="project" value="GOC"/>
</dbReference>
<feature type="domain" description="Centromere/kinetochore protein zw10 middle" evidence="2">
    <location>
        <begin position="201"/>
        <end position="396"/>
    </location>
</feature>
<dbReference type="AlphaFoldDB" id="A0A922CS23"/>
<accession>A0A922CS23</accession>
<dbReference type="Proteomes" id="UP000791440">
    <property type="component" value="Unassembled WGS sequence"/>
</dbReference>
<dbReference type="EMBL" id="JH668508">
    <property type="protein sequence ID" value="KAG6456291.1"/>
    <property type="molecule type" value="Genomic_DNA"/>
</dbReference>
<evidence type="ECO:0000313" key="5">
    <source>
        <dbReference type="Proteomes" id="UP000791440"/>
    </source>
</evidence>
<dbReference type="PANTHER" id="PTHR12205:SF0">
    <property type="entry name" value="CENTROMERE_KINETOCHORE PROTEIN ZW10 HOMOLOG"/>
    <property type="match status" value="1"/>
</dbReference>
<protein>
    <submittedName>
        <fullName evidence="4">Uncharacterized protein</fullName>
    </submittedName>
</protein>
<sequence length="683" mass="78972">MSLLSAVLQEANKATTEDHKKYREEVLPAIRDLTDRIQLLSWALQQNLVDTYVNFTTTKSLEQLNFKNRKANIFSDYDKCMNEIKKYEEQFKASDEEFKNCSEKLIKYFEGFKDFCVAVEGRNILQRAEHDFNRFNYAEAILAVKSLKNQLNSLNFEGEVKKALSNMYEQAENQLSLYIAQTSIEWEDIFTWSEKNGMNFLTYSLSVQQSDPILLKKILKTLYLTERINAELGLFSQFFINQLLHNIIRHNCDIFTEDHVGAVVFNIKIDLNDTNKPNYQTIFNNLMAVFEFLQSTLGSNFEGEQTFIKVFAESIRQKFFNKIIKDCIRNNLPSCNSSYKAYKDIVVELDAFNKFLIELKFVSSEESPLNKYIDDTECVLYNKKCDKLLSDVKNLLSESLSYGTIEVGAKVDKNNSVLDVSKKDSIWDLNKPIYLPKCIVSQNVIQIMKMITEHLEESSKLPDKYSKQLVAYIKDIAVMYQFVVPKKFKANLESCPSDIGLFFNNCFYLAHGLLGPPWSLTLPRPLADHLILVLLECVQDLRVLGLEKMSIYLQHQKNNIVQSIESKDSSAWSYETYEQLDCAINSAFTLMRDLKAAWLHILPARMYELAMCTLVQALCQAVLDRIFGNNKPLNEELVYMLALRVEDTIEEATGLFEEEVKFEKKLTYGASLSNFHSCSRHNY</sequence>
<feature type="coiled-coil region" evidence="1">
    <location>
        <begin position="70"/>
        <end position="104"/>
    </location>
</feature>
<feature type="domain" description="Centromere/kinetochore protein zw10 C-terminal" evidence="3">
    <location>
        <begin position="435"/>
        <end position="560"/>
    </location>
</feature>
<evidence type="ECO:0000313" key="4">
    <source>
        <dbReference type="EMBL" id="KAG6456292.1"/>
    </source>
</evidence>
<keyword evidence="1" id="KW-0175">Coiled coil</keyword>
<reference evidence="4" key="2">
    <citation type="submission" date="2020-12" db="EMBL/GenBank/DDBJ databases">
        <authorList>
            <person name="Kanost M."/>
        </authorList>
    </citation>
    <scope>NUCLEOTIDE SEQUENCE</scope>
</reference>